<evidence type="ECO:0000313" key="2">
    <source>
        <dbReference type="EMBL" id="RZG68831.1"/>
    </source>
</evidence>
<dbReference type="EMBL" id="SGSU01000003">
    <property type="protein sequence ID" value="RZG68831.1"/>
    <property type="molecule type" value="Genomic_DNA"/>
</dbReference>
<protein>
    <recommendedName>
        <fullName evidence="4">DUF2845 domain-containing protein</fullName>
    </recommendedName>
</protein>
<dbReference type="RefSeq" id="WP_005008035.1">
    <property type="nucleotide sequence ID" value="NZ_AP024595.1"/>
</dbReference>
<gene>
    <name evidence="2" type="ORF">EXE25_03945</name>
</gene>
<organism evidence="2 3">
    <name type="scientific">Acinetobacter bouvetii</name>
    <dbReference type="NCBI Taxonomy" id="202951"/>
    <lineage>
        <taxon>Bacteria</taxon>
        <taxon>Pseudomonadati</taxon>
        <taxon>Pseudomonadota</taxon>
        <taxon>Gammaproteobacteria</taxon>
        <taxon>Moraxellales</taxon>
        <taxon>Moraxellaceae</taxon>
        <taxon>Acinetobacter</taxon>
    </lineage>
</organism>
<reference evidence="2 3" key="1">
    <citation type="submission" date="2019-02" db="EMBL/GenBank/DDBJ databases">
        <title>The Batch Genome Submission of Acinetobacter spp. strains.</title>
        <authorList>
            <person name="Qin J."/>
            <person name="Hu Y."/>
            <person name="Ye H."/>
            <person name="Wei L."/>
            <person name="Feng Y."/>
            <person name="Zong Z."/>
        </authorList>
    </citation>
    <scope>NUCLEOTIDE SEQUENCE [LARGE SCALE GENOMIC DNA]</scope>
    <source>
        <strain evidence="2 3">WCHABo060081</strain>
    </source>
</reference>
<proteinExistence type="predicted"/>
<dbReference type="AlphaFoldDB" id="A0A4Q7B1F3"/>
<accession>A0A4Q7B1F3</accession>
<sequence>MKKLVFMLWFAAAGLSHAGMNVETFLTAERQSITLGDSVEDMQMRMKASPITVNSYVLPQKDQKEDLAIDYTYEIENMRYVITVVNGKISQIQTENLNK</sequence>
<name>A0A4Q7B1F3_9GAMM</name>
<comment type="caution">
    <text evidence="2">The sequence shown here is derived from an EMBL/GenBank/DDBJ whole genome shotgun (WGS) entry which is preliminary data.</text>
</comment>
<feature type="signal peptide" evidence="1">
    <location>
        <begin position="1"/>
        <end position="18"/>
    </location>
</feature>
<evidence type="ECO:0000256" key="1">
    <source>
        <dbReference type="SAM" id="SignalP"/>
    </source>
</evidence>
<keyword evidence="1" id="KW-0732">Signal</keyword>
<evidence type="ECO:0000313" key="3">
    <source>
        <dbReference type="Proteomes" id="UP000293483"/>
    </source>
</evidence>
<feature type="chain" id="PRO_5020377075" description="DUF2845 domain-containing protein" evidence="1">
    <location>
        <begin position="19"/>
        <end position="99"/>
    </location>
</feature>
<dbReference type="Proteomes" id="UP000293483">
    <property type="component" value="Unassembled WGS sequence"/>
</dbReference>
<evidence type="ECO:0008006" key="4">
    <source>
        <dbReference type="Google" id="ProtNLM"/>
    </source>
</evidence>